<feature type="transmembrane region" description="Helical" evidence="21">
    <location>
        <begin position="263"/>
        <end position="283"/>
    </location>
</feature>
<evidence type="ECO:0000256" key="14">
    <source>
        <dbReference type="ARBA" id="ARBA00022989"/>
    </source>
</evidence>
<evidence type="ECO:0000313" key="24">
    <source>
        <dbReference type="Proteomes" id="UP001447516"/>
    </source>
</evidence>
<keyword evidence="18 21" id="KW-0472">Membrane</keyword>
<keyword evidence="24" id="KW-1185">Reference proteome</keyword>
<gene>
    <name evidence="23" type="ORF">AAH991_30045</name>
</gene>
<evidence type="ECO:0000256" key="3">
    <source>
        <dbReference type="ARBA" id="ARBA00004496"/>
    </source>
</evidence>
<keyword evidence="9" id="KW-0963">Cytoplasm</keyword>
<dbReference type="PANTHER" id="PTHR24421">
    <property type="entry name" value="NITRATE/NITRITE SENSOR PROTEIN NARX-RELATED"/>
    <property type="match status" value="1"/>
</dbReference>
<comment type="catalytic activity">
    <reaction evidence="1">
        <text>ATP + protein L-histidine = ADP + protein N-phospho-L-histidine.</text>
        <dbReference type="EC" id="2.7.13.3"/>
    </reaction>
</comment>
<comment type="function">
    <text evidence="19">Member of the two-component regulatory system NreB/NreC involved in the control of dissimilatory nitrate/nitrite reduction in response to oxygen. NreB functions as a direct oxygen sensor histidine kinase which is autophosphorylated, in the absence of oxygen, probably at the conserved histidine residue, and transfers its phosphate group probably to a conserved aspartate residue of NreC. NreB/NreC activates the expression of the nitrate (narGHJI) and nitrite (nir) reductase operons, as well as the putative nitrate transporter gene narT.</text>
</comment>
<comment type="subcellular location">
    <subcellularLocation>
        <location evidence="4">Cell membrane</location>
        <topology evidence="4">Multi-pass membrane protein</topology>
    </subcellularLocation>
    <subcellularLocation>
        <location evidence="3">Cytoplasm</location>
    </subcellularLocation>
</comment>
<feature type="domain" description="Histidine kinase" evidence="22">
    <location>
        <begin position="572"/>
        <end position="658"/>
    </location>
</feature>
<evidence type="ECO:0000256" key="7">
    <source>
        <dbReference type="ARBA" id="ARBA00022475"/>
    </source>
</evidence>
<evidence type="ECO:0000256" key="20">
    <source>
        <dbReference type="ARBA" id="ARBA00030800"/>
    </source>
</evidence>
<feature type="transmembrane region" description="Helical" evidence="21">
    <location>
        <begin position="233"/>
        <end position="251"/>
    </location>
</feature>
<keyword evidence="15" id="KW-0408">Iron</keyword>
<dbReference type="InterPro" id="IPR036890">
    <property type="entry name" value="HATPase_C_sf"/>
</dbReference>
<dbReference type="PROSITE" id="PS50109">
    <property type="entry name" value="HIS_KIN"/>
    <property type="match status" value="1"/>
</dbReference>
<dbReference type="Gene3D" id="3.30.565.10">
    <property type="entry name" value="Histidine kinase-like ATPase, C-terminal domain"/>
    <property type="match status" value="1"/>
</dbReference>
<evidence type="ECO:0000313" key="23">
    <source>
        <dbReference type="EMBL" id="MEN3539386.1"/>
    </source>
</evidence>
<keyword evidence="10" id="KW-0808">Transferase</keyword>
<dbReference type="InterPro" id="IPR003594">
    <property type="entry name" value="HATPase_dom"/>
</dbReference>
<evidence type="ECO:0000256" key="1">
    <source>
        <dbReference type="ARBA" id="ARBA00000085"/>
    </source>
</evidence>
<dbReference type="InterPro" id="IPR004358">
    <property type="entry name" value="Sig_transdc_His_kin-like_C"/>
</dbReference>
<organism evidence="23 24">
    <name type="scientific">Microbispora maris</name>
    <dbReference type="NCBI Taxonomy" id="3144104"/>
    <lineage>
        <taxon>Bacteria</taxon>
        <taxon>Bacillati</taxon>
        <taxon>Actinomycetota</taxon>
        <taxon>Actinomycetes</taxon>
        <taxon>Streptosporangiales</taxon>
        <taxon>Streptosporangiaceae</taxon>
        <taxon>Microbispora</taxon>
    </lineage>
</organism>
<keyword evidence="7" id="KW-1003">Cell membrane</keyword>
<evidence type="ECO:0000256" key="15">
    <source>
        <dbReference type="ARBA" id="ARBA00023004"/>
    </source>
</evidence>
<dbReference type="PANTHER" id="PTHR24421:SF37">
    <property type="entry name" value="SENSOR HISTIDINE KINASE NARS"/>
    <property type="match status" value="1"/>
</dbReference>
<evidence type="ECO:0000256" key="6">
    <source>
        <dbReference type="ARBA" id="ARBA00017322"/>
    </source>
</evidence>
<dbReference type="InterPro" id="IPR050482">
    <property type="entry name" value="Sensor_HK_TwoCompSys"/>
</dbReference>
<evidence type="ECO:0000256" key="11">
    <source>
        <dbReference type="ARBA" id="ARBA00022692"/>
    </source>
</evidence>
<dbReference type="SMART" id="SM00387">
    <property type="entry name" value="HATPase_c"/>
    <property type="match status" value="1"/>
</dbReference>
<evidence type="ECO:0000256" key="10">
    <source>
        <dbReference type="ARBA" id="ARBA00022679"/>
    </source>
</evidence>
<feature type="transmembrane region" description="Helical" evidence="21">
    <location>
        <begin position="208"/>
        <end position="227"/>
    </location>
</feature>
<comment type="caution">
    <text evidence="23">The sequence shown here is derived from an EMBL/GenBank/DDBJ whole genome shotgun (WGS) entry which is preliminary data.</text>
</comment>
<dbReference type="EC" id="2.7.13.3" evidence="5"/>
<comment type="cofactor">
    <cofactor evidence="2">
        <name>[4Fe-4S] cluster</name>
        <dbReference type="ChEBI" id="CHEBI:49883"/>
    </cofactor>
</comment>
<evidence type="ECO:0000256" key="4">
    <source>
        <dbReference type="ARBA" id="ARBA00004651"/>
    </source>
</evidence>
<feature type="transmembrane region" description="Helical" evidence="21">
    <location>
        <begin position="56"/>
        <end position="77"/>
    </location>
</feature>
<dbReference type="RefSeq" id="WP_346229281.1">
    <property type="nucleotide sequence ID" value="NZ_JBDJAW010000032.1"/>
</dbReference>
<name>A0ABV0AZ96_9ACTN</name>
<keyword evidence="12" id="KW-0479">Metal-binding</keyword>
<evidence type="ECO:0000259" key="22">
    <source>
        <dbReference type="PROSITE" id="PS50109"/>
    </source>
</evidence>
<keyword evidence="14 21" id="KW-1133">Transmembrane helix</keyword>
<dbReference type="CDD" id="cd16917">
    <property type="entry name" value="HATPase_UhpB-NarQ-NarX-like"/>
    <property type="match status" value="1"/>
</dbReference>
<dbReference type="Gene3D" id="1.20.5.1930">
    <property type="match status" value="1"/>
</dbReference>
<keyword evidence="13 23" id="KW-0418">Kinase</keyword>
<dbReference type="GO" id="GO:0016301">
    <property type="term" value="F:kinase activity"/>
    <property type="evidence" value="ECO:0007669"/>
    <property type="project" value="UniProtKB-KW"/>
</dbReference>
<keyword evidence="11 21" id="KW-0812">Transmembrane</keyword>
<dbReference type="InterPro" id="IPR011712">
    <property type="entry name" value="Sig_transdc_His_kin_sub3_dim/P"/>
</dbReference>
<dbReference type="InterPro" id="IPR005467">
    <property type="entry name" value="His_kinase_dom"/>
</dbReference>
<evidence type="ECO:0000256" key="2">
    <source>
        <dbReference type="ARBA" id="ARBA00001966"/>
    </source>
</evidence>
<feature type="transmembrane region" description="Helical" evidence="21">
    <location>
        <begin position="171"/>
        <end position="196"/>
    </location>
</feature>
<evidence type="ECO:0000256" key="12">
    <source>
        <dbReference type="ARBA" id="ARBA00022723"/>
    </source>
</evidence>
<evidence type="ECO:0000256" key="13">
    <source>
        <dbReference type="ARBA" id="ARBA00022777"/>
    </source>
</evidence>
<dbReference type="Pfam" id="PF07730">
    <property type="entry name" value="HisKA_3"/>
    <property type="match status" value="1"/>
</dbReference>
<evidence type="ECO:0000256" key="21">
    <source>
        <dbReference type="SAM" id="Phobius"/>
    </source>
</evidence>
<evidence type="ECO:0000256" key="5">
    <source>
        <dbReference type="ARBA" id="ARBA00012438"/>
    </source>
</evidence>
<keyword evidence="17" id="KW-0411">Iron-sulfur</keyword>
<dbReference type="Proteomes" id="UP001447516">
    <property type="component" value="Unassembled WGS sequence"/>
</dbReference>
<evidence type="ECO:0000256" key="17">
    <source>
        <dbReference type="ARBA" id="ARBA00023014"/>
    </source>
</evidence>
<dbReference type="Pfam" id="PF02518">
    <property type="entry name" value="HATPase_c"/>
    <property type="match status" value="1"/>
</dbReference>
<dbReference type="SUPFAM" id="SSF55874">
    <property type="entry name" value="ATPase domain of HSP90 chaperone/DNA topoisomerase II/histidine kinase"/>
    <property type="match status" value="1"/>
</dbReference>
<proteinExistence type="predicted"/>
<accession>A0ABV0AZ96</accession>
<evidence type="ECO:0000256" key="8">
    <source>
        <dbReference type="ARBA" id="ARBA00022485"/>
    </source>
</evidence>
<evidence type="ECO:0000256" key="19">
    <source>
        <dbReference type="ARBA" id="ARBA00024827"/>
    </source>
</evidence>
<evidence type="ECO:0000256" key="9">
    <source>
        <dbReference type="ARBA" id="ARBA00022490"/>
    </source>
</evidence>
<evidence type="ECO:0000256" key="18">
    <source>
        <dbReference type="ARBA" id="ARBA00023136"/>
    </source>
</evidence>
<evidence type="ECO:0000256" key="16">
    <source>
        <dbReference type="ARBA" id="ARBA00023012"/>
    </source>
</evidence>
<reference evidence="23 24" key="1">
    <citation type="submission" date="2024-05" db="EMBL/GenBank/DDBJ databases">
        <title>Microbispora sp.ZYX-F-249.</title>
        <authorList>
            <person name="Xie H."/>
        </authorList>
    </citation>
    <scope>NUCLEOTIDE SEQUENCE [LARGE SCALE GENOMIC DNA]</scope>
    <source>
        <strain evidence="23 24">ZYX-F-249</strain>
    </source>
</reference>
<feature type="transmembrane region" description="Helical" evidence="21">
    <location>
        <begin position="31"/>
        <end position="49"/>
    </location>
</feature>
<keyword evidence="8" id="KW-0004">4Fe-4S</keyword>
<sequence>MGVVSAVLVAAALLILAGLPAQWRVPGTVSPLMPAGVTFPVVGAFLIAYRPRLTLAWLMCAGGLAAAVHDFCHIAMLASMARGDLALAEFLRFPAQAGWAVSGITLETLLPLYSPDGRLPSPRWRAVVLLGVASVGTETARQFVRPDPPLEGYPLPAVVHNPLQIPALAPYMPVIGTLAWTAIGVSLALAALSLLLRFRRADPAGRRQIGWPLFAFAGYVVFSLLGLAAPGLVWLSIVWAALVPVAIVFSVTRHRLYGIDTVVSRTFVAAGLLVVVGGVYFGVAALSSLVVSGYDQVAGLAAALLTGAFFQPLRRMLQRAVDRLLYGPVGDPRVLAERLVQEVRRGDPAQALEPVIGVLREGLAVQGVAVEVTGGEPGLRAGVAGAVSGQVGDSPREVPLVWHGERVGRLLVGPPAPRRFPAAHDERVLATLVPYAADVAHAVRLAADLQRSRERILAAREEERRRLRRDLHDGLGRTLGEMAAAVTMARASLRSSPETADRLLRELRSGMDTVTHDVRQLVYGLRPPALDDLGLAAALRALTGPDDPEGPATAVHDEGDLADLPAAVEVAVYRIAQEALTNARRHARATRVRVELRREPAALRLLVTDDGVGLPPERRTGLGLTSMRERTAELGGICVITGEPGAGTTVEVTLPLPAHGAPVDGAPVDGAPPVRRHLAGPPGQAAGMSGGAADFVVS</sequence>
<keyword evidence="16" id="KW-0902">Two-component regulatory system</keyword>
<protein>
    <recommendedName>
        <fullName evidence="6">Oxygen sensor histidine kinase NreB</fullName>
        <ecNumber evidence="5">2.7.13.3</ecNumber>
    </recommendedName>
    <alternativeName>
        <fullName evidence="20">Nitrogen regulation protein B</fullName>
    </alternativeName>
</protein>
<dbReference type="EMBL" id="JBDJAW010000032">
    <property type="protein sequence ID" value="MEN3539386.1"/>
    <property type="molecule type" value="Genomic_DNA"/>
</dbReference>
<dbReference type="PRINTS" id="PR00344">
    <property type="entry name" value="BCTRLSENSOR"/>
</dbReference>